<protein>
    <submittedName>
        <fullName evidence="2">Putative pogo transposable element</fullName>
    </submittedName>
</protein>
<organism evidence="2">
    <name type="scientific">Ixodes ricinus</name>
    <name type="common">Common tick</name>
    <name type="synonym">Acarus ricinus</name>
    <dbReference type="NCBI Taxonomy" id="34613"/>
    <lineage>
        <taxon>Eukaryota</taxon>
        <taxon>Metazoa</taxon>
        <taxon>Ecdysozoa</taxon>
        <taxon>Arthropoda</taxon>
        <taxon>Chelicerata</taxon>
        <taxon>Arachnida</taxon>
        <taxon>Acari</taxon>
        <taxon>Parasitiformes</taxon>
        <taxon>Ixodida</taxon>
        <taxon>Ixodoidea</taxon>
        <taxon>Ixodidae</taxon>
        <taxon>Ixodinae</taxon>
        <taxon>Ixodes</taxon>
    </lineage>
</organism>
<evidence type="ECO:0000313" key="2">
    <source>
        <dbReference type="EMBL" id="MXU96199.1"/>
    </source>
</evidence>
<name>A0A6B0V2F6_IXORI</name>
<feature type="transmembrane region" description="Helical" evidence="1">
    <location>
        <begin position="6"/>
        <end position="27"/>
    </location>
</feature>
<dbReference type="AlphaFoldDB" id="A0A6B0V2F6"/>
<proteinExistence type="predicted"/>
<accession>A0A6B0V2F6</accession>
<reference evidence="2" key="1">
    <citation type="submission" date="2019-12" db="EMBL/GenBank/DDBJ databases">
        <title>An insight into the sialome of adult female Ixodes ricinus ticks feeding for 6 days.</title>
        <authorList>
            <person name="Perner J."/>
            <person name="Ribeiro J.M.C."/>
        </authorList>
    </citation>
    <scope>NUCLEOTIDE SEQUENCE</scope>
    <source>
        <strain evidence="2">Semi-engorged</strain>
        <tissue evidence="2">Salivary glands</tissue>
    </source>
</reference>
<keyword evidence="1" id="KW-0812">Transmembrane</keyword>
<evidence type="ECO:0000256" key="1">
    <source>
        <dbReference type="SAM" id="Phobius"/>
    </source>
</evidence>
<sequence length="209" mass="24023">MPYCRMLVVCTLVCGLATGWSLFIYFVKSTNYRDYLAHREPLLLFYRKIPSKRPHPCKSPPPTSPLISHFRAVPGKRPPPRSAPVSHTALTAPRQHWPVKFSPRIQSNPILLCSPISPVTTRQCRFVLGGVRSAMHSYTVAKENEVVQWHCENGKDVHQTSRHIKLDRIREWDKNFDNLLQSNYGKAKVRRKISNNAPVFSEYVDDALF</sequence>
<dbReference type="EMBL" id="GIFC01014116">
    <property type="protein sequence ID" value="MXU96199.1"/>
    <property type="molecule type" value="Transcribed_RNA"/>
</dbReference>
<keyword evidence="1" id="KW-1133">Transmembrane helix</keyword>
<keyword evidence="1" id="KW-0472">Membrane</keyword>